<dbReference type="InParanoid" id="A0A6P9A8I2"/>
<dbReference type="KEGG" id="tpal:117652814"/>
<evidence type="ECO:0000256" key="1">
    <source>
        <dbReference type="SAM" id="Phobius"/>
    </source>
</evidence>
<dbReference type="GeneID" id="117652814"/>
<dbReference type="PANTHER" id="PTHR15026">
    <property type="entry name" value="CALCIUM-SIGNAL MODULATING CYCLOPHILIN LIGAND CAML"/>
    <property type="match status" value="1"/>
</dbReference>
<keyword evidence="1" id="KW-0472">Membrane</keyword>
<dbReference type="RefSeq" id="XP_034253835.1">
    <property type="nucleotide sequence ID" value="XM_034397944.1"/>
</dbReference>
<feature type="transmembrane region" description="Helical" evidence="1">
    <location>
        <begin position="130"/>
        <end position="150"/>
    </location>
</feature>
<keyword evidence="1" id="KW-1133">Transmembrane helix</keyword>
<name>A0A6P9A8I2_THRPL</name>
<gene>
    <name evidence="3" type="primary">LOC117652814</name>
</gene>
<keyword evidence="1" id="KW-0812">Transmembrane</keyword>
<organism evidence="3">
    <name type="scientific">Thrips palmi</name>
    <name type="common">Melon thrips</name>
    <dbReference type="NCBI Taxonomy" id="161013"/>
    <lineage>
        <taxon>Eukaryota</taxon>
        <taxon>Metazoa</taxon>
        <taxon>Ecdysozoa</taxon>
        <taxon>Arthropoda</taxon>
        <taxon>Hexapoda</taxon>
        <taxon>Insecta</taxon>
        <taxon>Pterygota</taxon>
        <taxon>Neoptera</taxon>
        <taxon>Paraneoptera</taxon>
        <taxon>Thysanoptera</taxon>
        <taxon>Terebrantia</taxon>
        <taxon>Thripoidea</taxon>
        <taxon>Thripidae</taxon>
        <taxon>Thrips</taxon>
    </lineage>
</organism>
<dbReference type="Proteomes" id="UP000515158">
    <property type="component" value="Unplaced"/>
</dbReference>
<accession>A0A6P9A8I2</accession>
<feature type="transmembrane region" description="Helical" evidence="1">
    <location>
        <begin position="170"/>
        <end position="188"/>
    </location>
</feature>
<dbReference type="OrthoDB" id="9895378at2759"/>
<reference evidence="3" key="1">
    <citation type="submission" date="2025-08" db="UniProtKB">
        <authorList>
            <consortium name="RefSeq"/>
        </authorList>
    </citation>
    <scope>IDENTIFICATION</scope>
    <source>
        <tissue evidence="3">Total insect</tissue>
    </source>
</reference>
<protein>
    <submittedName>
        <fullName evidence="3">Uncharacterized protein LOC117652814</fullName>
    </submittedName>
</protein>
<dbReference type="PANTHER" id="PTHR15026:SF0">
    <property type="entry name" value="GUIDED ENTRY OF TAIL-ANCHORED PROTEINS FACTOR CAMLG"/>
    <property type="match status" value="1"/>
</dbReference>
<dbReference type="AlphaFoldDB" id="A0A6P9A8I2"/>
<dbReference type="GO" id="GO:0071816">
    <property type="term" value="P:tail-anchored membrane protein insertion into ER membrane"/>
    <property type="evidence" value="ECO:0007669"/>
    <property type="project" value="TreeGrafter"/>
</dbReference>
<keyword evidence="2" id="KW-1185">Reference proteome</keyword>
<evidence type="ECO:0000313" key="2">
    <source>
        <dbReference type="Proteomes" id="UP000515158"/>
    </source>
</evidence>
<dbReference type="InterPro" id="IPR016719">
    <property type="entry name" value="CAMLG"/>
</dbReference>
<dbReference type="GO" id="GO:0043529">
    <property type="term" value="C:GET complex"/>
    <property type="evidence" value="ECO:0007669"/>
    <property type="project" value="TreeGrafter"/>
</dbReference>
<sequence>MADAADRREARRRRILENSENRLRIISGLTKVDDSGDLTQNIKDDGLTALPVEKEADAFPTKSDVASYSSPLSYNKVSFSEEVKHFQSTSELDNHLTEPVIPPMSKSIGASLSQPQLPKSIVSTLLETRLYLVGLAIIVRLLLSSNHGYLFGDSIFVPLFTTQFVRYFGIAPYANSNSGGMINAALMLSGMSSRQINLLIKTLGFMKVFLTDFYIYFFTFMMVHVLLEISVN</sequence>
<dbReference type="Pfam" id="PF14963">
    <property type="entry name" value="Get2_like"/>
    <property type="match status" value="1"/>
</dbReference>
<proteinExistence type="predicted"/>
<evidence type="ECO:0000313" key="3">
    <source>
        <dbReference type="RefSeq" id="XP_034253835.1"/>
    </source>
</evidence>